<comment type="pathway">
    <text evidence="5">Cofactor biosynthesis; ubiquinone biosynthesis.</text>
</comment>
<dbReference type="GO" id="GO:0008813">
    <property type="term" value="F:chorismate lyase activity"/>
    <property type="evidence" value="ECO:0007669"/>
    <property type="project" value="UniProtKB-UniRule"/>
</dbReference>
<evidence type="ECO:0000256" key="2">
    <source>
        <dbReference type="ARBA" id="ARBA00022688"/>
    </source>
</evidence>
<dbReference type="SUPFAM" id="SSF64288">
    <property type="entry name" value="Chorismate lyase-like"/>
    <property type="match status" value="1"/>
</dbReference>
<organism evidence="6 7">
    <name type="scientific">Zoogloea ramigera</name>
    <dbReference type="NCBI Taxonomy" id="350"/>
    <lineage>
        <taxon>Bacteria</taxon>
        <taxon>Pseudomonadati</taxon>
        <taxon>Pseudomonadota</taxon>
        <taxon>Betaproteobacteria</taxon>
        <taxon>Rhodocyclales</taxon>
        <taxon>Zoogloeaceae</taxon>
        <taxon>Zoogloea</taxon>
    </lineage>
</organism>
<evidence type="ECO:0000256" key="4">
    <source>
        <dbReference type="ARBA" id="ARBA00023317"/>
    </source>
</evidence>
<dbReference type="InterPro" id="IPR007440">
    <property type="entry name" value="Chorismate--pyruvate_lyase"/>
</dbReference>
<dbReference type="RefSeq" id="WP_246093634.1">
    <property type="nucleotide sequence ID" value="NZ_BJNV01000032.1"/>
</dbReference>
<dbReference type="InterPro" id="IPR028978">
    <property type="entry name" value="Chorismate_lyase_/UTRA_dom_sf"/>
</dbReference>
<keyword evidence="1 5" id="KW-0963">Cytoplasm</keyword>
<evidence type="ECO:0000256" key="3">
    <source>
        <dbReference type="ARBA" id="ARBA00023239"/>
    </source>
</evidence>
<comment type="function">
    <text evidence="5">Removes the pyruvyl group from chorismate, with concomitant aromatization of the ring, to provide 4-hydroxybenzoate (4HB) for the ubiquinone pathway.</text>
</comment>
<dbReference type="PANTHER" id="PTHR38683:SF1">
    <property type="entry name" value="CHORISMATE PYRUVATE-LYASE"/>
    <property type="match status" value="1"/>
</dbReference>
<protein>
    <recommendedName>
        <fullName evidence="5">Probable chorismate pyruvate-lyase</fullName>
        <shortName evidence="5">CL</shortName>
        <shortName evidence="5">CPL</shortName>
        <ecNumber evidence="5">4.1.3.40</ecNumber>
    </recommendedName>
</protein>
<comment type="similarity">
    <text evidence="5">Belongs to the UbiC family.</text>
</comment>
<dbReference type="EC" id="4.1.3.40" evidence="5"/>
<dbReference type="GO" id="GO:0006744">
    <property type="term" value="P:ubiquinone biosynthetic process"/>
    <property type="evidence" value="ECO:0007669"/>
    <property type="project" value="UniProtKB-UniRule"/>
</dbReference>
<keyword evidence="2 5" id="KW-0831">Ubiquinone biosynthesis</keyword>
<dbReference type="HAMAP" id="MF_01632">
    <property type="entry name" value="UbiC"/>
    <property type="match status" value="1"/>
</dbReference>
<comment type="catalytic activity">
    <reaction evidence="5">
        <text>chorismate = 4-hydroxybenzoate + pyruvate</text>
        <dbReference type="Rhea" id="RHEA:16505"/>
        <dbReference type="ChEBI" id="CHEBI:15361"/>
        <dbReference type="ChEBI" id="CHEBI:17879"/>
        <dbReference type="ChEBI" id="CHEBI:29748"/>
        <dbReference type="EC" id="4.1.3.40"/>
    </reaction>
</comment>
<dbReference type="PANTHER" id="PTHR38683">
    <property type="entry name" value="CHORISMATE PYRUVATE-LYASE"/>
    <property type="match status" value="1"/>
</dbReference>
<dbReference type="Pfam" id="PF04345">
    <property type="entry name" value="Chor_lyase"/>
    <property type="match status" value="1"/>
</dbReference>
<evidence type="ECO:0000313" key="6">
    <source>
        <dbReference type="EMBL" id="GEC96030.1"/>
    </source>
</evidence>
<evidence type="ECO:0000256" key="5">
    <source>
        <dbReference type="HAMAP-Rule" id="MF_01632"/>
    </source>
</evidence>
<name>A0A4Y4CZP5_ZOORA</name>
<dbReference type="UniPathway" id="UPA00232"/>
<comment type="caution">
    <text evidence="5">Lacks conserved residue(s) required for the propagation of feature annotation.</text>
</comment>
<dbReference type="Gene3D" id="3.40.1410.10">
    <property type="entry name" value="Chorismate lyase-like"/>
    <property type="match status" value="1"/>
</dbReference>
<dbReference type="GO" id="GO:0042866">
    <property type="term" value="P:pyruvate biosynthetic process"/>
    <property type="evidence" value="ECO:0007669"/>
    <property type="project" value="UniProtKB-UniRule"/>
</dbReference>
<gene>
    <name evidence="5 6" type="primary">ubiC</name>
    <name evidence="6" type="ORF">ZRA01_21030</name>
</gene>
<keyword evidence="7" id="KW-1185">Reference proteome</keyword>
<accession>A0A4Y4CZP5</accession>
<dbReference type="EMBL" id="BJNV01000032">
    <property type="protein sequence ID" value="GEC96030.1"/>
    <property type="molecule type" value="Genomic_DNA"/>
</dbReference>
<dbReference type="Proteomes" id="UP000318422">
    <property type="component" value="Unassembled WGS sequence"/>
</dbReference>
<reference evidence="6 7" key="1">
    <citation type="submission" date="2019-06" db="EMBL/GenBank/DDBJ databases">
        <title>Whole genome shotgun sequence of Zoogloea ramigera NBRC 15342.</title>
        <authorList>
            <person name="Hosoyama A."/>
            <person name="Uohara A."/>
            <person name="Ohji S."/>
            <person name="Ichikawa N."/>
        </authorList>
    </citation>
    <scope>NUCLEOTIDE SEQUENCE [LARGE SCALE GENOMIC DNA]</scope>
    <source>
        <strain evidence="6 7">NBRC 15342</strain>
    </source>
</reference>
<evidence type="ECO:0000256" key="1">
    <source>
        <dbReference type="ARBA" id="ARBA00022490"/>
    </source>
</evidence>
<comment type="caution">
    <text evidence="6">The sequence shown here is derived from an EMBL/GenBank/DDBJ whole genome shotgun (WGS) entry which is preliminary data.</text>
</comment>
<feature type="binding site" evidence="5">
    <location>
        <position position="173"/>
    </location>
    <ligand>
        <name>substrate</name>
    </ligand>
</feature>
<sequence>MTLAHFPGRDPFRMAAWQAPRGMRGWLTDDSSLTARIRSRCGRFSLQLVRQGKGCVLPDELAALGVQRHGALWQREVLLVADGEPVVFARSLVAATTIPAAWHLLHGLGGRPLAAVLFDDPRVRRSALEAARLDARDFRWHRAVQALGQPALPALWARRSAFRRHGVPLLVTEIFLPAIRNLNP</sequence>
<evidence type="ECO:0000313" key="7">
    <source>
        <dbReference type="Proteomes" id="UP000318422"/>
    </source>
</evidence>
<keyword evidence="3 5" id="KW-0456">Lyase</keyword>
<dbReference type="GO" id="GO:0005829">
    <property type="term" value="C:cytosol"/>
    <property type="evidence" value="ECO:0007669"/>
    <property type="project" value="TreeGrafter"/>
</dbReference>
<comment type="subcellular location">
    <subcellularLocation>
        <location evidence="5">Cytoplasm</location>
    </subcellularLocation>
</comment>
<feature type="binding site" evidence="5">
    <location>
        <position position="75"/>
    </location>
    <ligand>
        <name>substrate</name>
    </ligand>
</feature>
<dbReference type="AlphaFoldDB" id="A0A4Y4CZP5"/>
<proteinExistence type="inferred from homology"/>
<feature type="binding site" evidence="5">
    <location>
        <position position="113"/>
    </location>
    <ligand>
        <name>substrate</name>
    </ligand>
</feature>
<keyword evidence="4 5" id="KW-0670">Pyruvate</keyword>